<evidence type="ECO:0008006" key="4">
    <source>
        <dbReference type="Google" id="ProtNLM"/>
    </source>
</evidence>
<dbReference type="InterPro" id="IPR008620">
    <property type="entry name" value="FixH"/>
</dbReference>
<dbReference type="AlphaFoldDB" id="A0A7Z2NY19"/>
<keyword evidence="1" id="KW-1133">Transmembrane helix</keyword>
<evidence type="ECO:0000313" key="3">
    <source>
        <dbReference type="Proteomes" id="UP000464468"/>
    </source>
</evidence>
<name>A0A7Z2NY19_9SPHN</name>
<keyword evidence="1" id="KW-0812">Transmembrane</keyword>
<evidence type="ECO:0000313" key="2">
    <source>
        <dbReference type="EMBL" id="QHL91925.1"/>
    </source>
</evidence>
<keyword evidence="3" id="KW-1185">Reference proteome</keyword>
<proteinExistence type="predicted"/>
<dbReference type="EMBL" id="CP047895">
    <property type="protein sequence ID" value="QHL91925.1"/>
    <property type="molecule type" value="Genomic_DNA"/>
</dbReference>
<organism evidence="2 3">
    <name type="scientific">Sphingomonas changnyeongensis</name>
    <dbReference type="NCBI Taxonomy" id="2698679"/>
    <lineage>
        <taxon>Bacteria</taxon>
        <taxon>Pseudomonadati</taxon>
        <taxon>Pseudomonadota</taxon>
        <taxon>Alphaproteobacteria</taxon>
        <taxon>Sphingomonadales</taxon>
        <taxon>Sphingomonadaceae</taxon>
        <taxon>Sphingomonas</taxon>
    </lineage>
</organism>
<protein>
    <recommendedName>
        <fullName evidence="4">Nitrogen fixation protein FixH</fullName>
    </recommendedName>
</protein>
<evidence type="ECO:0000256" key="1">
    <source>
        <dbReference type="SAM" id="Phobius"/>
    </source>
</evidence>
<sequence length="165" mass="17205">MAGGGDAPRGFTGRHMAGAITGFFAVVIGVNLTMAVLATMSFGGKVVDNSYVASQRFNGWLAEARAQDDAGWQAGFAADAGHVVITSRPGSRVEAVASHPLGRAPERALSFVEQSPGRYRAAERLPAGRWQLRATIWAKPGRGKAGLDKADGAAAPARFAADVRL</sequence>
<dbReference type="Pfam" id="PF05751">
    <property type="entry name" value="FixH"/>
    <property type="match status" value="1"/>
</dbReference>
<feature type="transmembrane region" description="Helical" evidence="1">
    <location>
        <begin position="16"/>
        <end position="38"/>
    </location>
</feature>
<gene>
    <name evidence="2" type="ORF">GVO57_10600</name>
</gene>
<reference evidence="2 3" key="1">
    <citation type="submission" date="2020-01" db="EMBL/GenBank/DDBJ databases">
        <title>Sphingomonas sp. C33 whole genome sequece.</title>
        <authorList>
            <person name="Park C."/>
        </authorList>
    </citation>
    <scope>NUCLEOTIDE SEQUENCE [LARGE SCALE GENOMIC DNA]</scope>
    <source>
        <strain evidence="2 3">C33</strain>
    </source>
</reference>
<keyword evidence="1" id="KW-0472">Membrane</keyword>
<dbReference type="Proteomes" id="UP000464468">
    <property type="component" value="Chromosome"/>
</dbReference>
<dbReference type="KEGG" id="schy:GVO57_10600"/>
<accession>A0A7Z2NY19</accession>